<dbReference type="Gene3D" id="3.40.50.150">
    <property type="entry name" value="Vaccinia Virus protein VP39"/>
    <property type="match status" value="1"/>
</dbReference>
<dbReference type="SUPFAM" id="SSF53335">
    <property type="entry name" value="S-adenosyl-L-methionine-dependent methyltransferases"/>
    <property type="match status" value="1"/>
</dbReference>
<dbReference type="OrthoDB" id="407477at2759"/>
<keyword evidence="2" id="KW-1185">Reference proteome</keyword>
<sequence length="307" mass="32404">MIRGGAGDKPARRPGLGRAARPAAAAVVTAGILALLLVRRRDAAGSLAEALHRVAASDSRNSPLTAFGTRFYDAAVLAHSDKVSAPGKHPDHQFELLYQKYMWQLPRGAPLRVLEFNAGCSNLTRAPDGASIELWRTLFPAALISSIEPDEACAARFRGALEATGGAAYVGSQADPALVDSIVEASKKQGQFDLIIDDDKDRSPAGELAALHGLWPALRPGGVYVVESLPTSHQPGMSSSSGASGGIAPFIRQAIDDLECSSDTALVDPAWQAYCGRPEYVQGITRSFAAVECCTDACAIVKRRAPR</sequence>
<comment type="caution">
    <text evidence="1">The sequence shown here is derived from an EMBL/GenBank/DDBJ whole genome shotgun (WGS) entry which is preliminary data.</text>
</comment>
<gene>
    <name evidence="1" type="ORF">C2E20_6054</name>
</gene>
<accession>A0A2P6V8U5</accession>
<protein>
    <submittedName>
        <fullName evidence="1">Hard-surface induced</fullName>
    </submittedName>
</protein>
<reference evidence="1 2" key="1">
    <citation type="journal article" date="2018" name="Plant J.">
        <title>Genome sequences of Chlorella sorokiniana UTEX 1602 and Micractinium conductrix SAG 241.80: implications to maltose excretion by a green alga.</title>
        <authorList>
            <person name="Arriola M.B."/>
            <person name="Velmurugan N."/>
            <person name="Zhang Y."/>
            <person name="Plunkett M.H."/>
            <person name="Hondzo H."/>
            <person name="Barney B.M."/>
        </authorList>
    </citation>
    <scope>NUCLEOTIDE SEQUENCE [LARGE SCALE GENOMIC DNA]</scope>
    <source>
        <strain evidence="1 2">SAG 241.80</strain>
    </source>
</reference>
<dbReference type="STRING" id="554055.A0A2P6V8U5"/>
<evidence type="ECO:0000313" key="1">
    <source>
        <dbReference type="EMBL" id="PSC70508.1"/>
    </source>
</evidence>
<dbReference type="AlphaFoldDB" id="A0A2P6V8U5"/>
<evidence type="ECO:0000313" key="2">
    <source>
        <dbReference type="Proteomes" id="UP000239649"/>
    </source>
</evidence>
<dbReference type="Proteomes" id="UP000239649">
    <property type="component" value="Unassembled WGS sequence"/>
</dbReference>
<organism evidence="1 2">
    <name type="scientific">Micractinium conductrix</name>
    <dbReference type="NCBI Taxonomy" id="554055"/>
    <lineage>
        <taxon>Eukaryota</taxon>
        <taxon>Viridiplantae</taxon>
        <taxon>Chlorophyta</taxon>
        <taxon>core chlorophytes</taxon>
        <taxon>Trebouxiophyceae</taxon>
        <taxon>Chlorellales</taxon>
        <taxon>Chlorellaceae</taxon>
        <taxon>Chlorella clade</taxon>
        <taxon>Micractinium</taxon>
    </lineage>
</organism>
<dbReference type="EMBL" id="LHPF02000019">
    <property type="protein sequence ID" value="PSC70508.1"/>
    <property type="molecule type" value="Genomic_DNA"/>
</dbReference>
<name>A0A2P6V8U5_9CHLO</name>
<dbReference type="InterPro" id="IPR029063">
    <property type="entry name" value="SAM-dependent_MTases_sf"/>
</dbReference>
<proteinExistence type="predicted"/>